<name>A0A5E4PVJ6_9NEOP</name>
<proteinExistence type="predicted"/>
<dbReference type="Proteomes" id="UP000324832">
    <property type="component" value="Unassembled WGS sequence"/>
</dbReference>
<dbReference type="AlphaFoldDB" id="A0A5E4PVJ6"/>
<sequence>MSTTDWIDSCASDDPRQSIRTARAWTGLRALSPFMTSRAAQRRPVNAKIVKKKKKVVIVTIIRINL</sequence>
<organism evidence="1 2">
    <name type="scientific">Leptidea sinapis</name>
    <dbReference type="NCBI Taxonomy" id="189913"/>
    <lineage>
        <taxon>Eukaryota</taxon>
        <taxon>Metazoa</taxon>
        <taxon>Ecdysozoa</taxon>
        <taxon>Arthropoda</taxon>
        <taxon>Hexapoda</taxon>
        <taxon>Insecta</taxon>
        <taxon>Pterygota</taxon>
        <taxon>Neoptera</taxon>
        <taxon>Endopterygota</taxon>
        <taxon>Lepidoptera</taxon>
        <taxon>Glossata</taxon>
        <taxon>Ditrysia</taxon>
        <taxon>Papilionoidea</taxon>
        <taxon>Pieridae</taxon>
        <taxon>Dismorphiinae</taxon>
        <taxon>Leptidea</taxon>
    </lineage>
</organism>
<dbReference type="EMBL" id="FZQP02000426">
    <property type="protein sequence ID" value="VVC88929.1"/>
    <property type="molecule type" value="Genomic_DNA"/>
</dbReference>
<gene>
    <name evidence="1" type="ORF">LSINAPIS_LOCUS2179</name>
</gene>
<accession>A0A5E4PVJ6</accession>
<reference evidence="1 2" key="1">
    <citation type="submission" date="2017-07" db="EMBL/GenBank/DDBJ databases">
        <authorList>
            <person name="Talla V."/>
            <person name="Backstrom N."/>
        </authorList>
    </citation>
    <scope>NUCLEOTIDE SEQUENCE [LARGE SCALE GENOMIC DNA]</scope>
</reference>
<evidence type="ECO:0000313" key="1">
    <source>
        <dbReference type="EMBL" id="VVC88929.1"/>
    </source>
</evidence>
<evidence type="ECO:0000313" key="2">
    <source>
        <dbReference type="Proteomes" id="UP000324832"/>
    </source>
</evidence>
<keyword evidence="2" id="KW-1185">Reference proteome</keyword>
<protein>
    <submittedName>
        <fullName evidence="1">Uncharacterized protein</fullName>
    </submittedName>
</protein>